<evidence type="ECO:0000313" key="2">
    <source>
        <dbReference type="EMBL" id="MBD6621223.1"/>
    </source>
</evidence>
<gene>
    <name evidence="2" type="ORF">FNW02_37390</name>
</gene>
<reference evidence="2" key="1">
    <citation type="submission" date="2019-07" db="EMBL/GenBank/DDBJ databases">
        <title>Toxilogical consequences of a new and cryptic species of cyanobacteria (Komarekiella delphini-convector) recovered from the epidermis of a bottlenose dolphin and 1500 ft. in the air.</title>
        <authorList>
            <person name="Brown A.O."/>
            <person name="Dvorak P."/>
            <person name="Villanueva C.D."/>
            <person name="Foss A.J."/>
            <person name="Garvey A.D."/>
            <person name="Gibson Q.A."/>
            <person name="Johansen J.R."/>
            <person name="Casamatta D.A."/>
        </authorList>
    </citation>
    <scope>NUCLEOTIDE SEQUENCE</scope>
    <source>
        <strain evidence="2">SJRDD-AB1</strain>
    </source>
</reference>
<dbReference type="AlphaFoldDB" id="A0AA40VVT2"/>
<evidence type="ECO:0000259" key="1">
    <source>
        <dbReference type="Pfam" id="PF19493"/>
    </source>
</evidence>
<dbReference type="Proteomes" id="UP001165986">
    <property type="component" value="Unassembled WGS sequence"/>
</dbReference>
<dbReference type="NCBIfam" id="NF041216">
    <property type="entry name" value="CU044_2847_fam"/>
    <property type="match status" value="1"/>
</dbReference>
<dbReference type="InterPro" id="IPR045794">
    <property type="entry name" value="Trypco1"/>
</dbReference>
<accession>A0AA40VVT2</accession>
<dbReference type="EMBL" id="VJXY01000134">
    <property type="protein sequence ID" value="MBD6621223.1"/>
    <property type="molecule type" value="Genomic_DNA"/>
</dbReference>
<dbReference type="RefSeq" id="WP_191762542.1">
    <property type="nucleotide sequence ID" value="NZ_VJXY01000134.1"/>
</dbReference>
<sequence>MKRLVEFSLDGGESILVEVEEPEVSDNDLDLVARPGELIDRTKQSFADAVEKIKPVATTIITKLRGISDPPNEVEVKFGVKMSAAAGAIIAAAGAEANYEITLKWKNSP</sequence>
<name>A0AA40VVT2_9NOST</name>
<comment type="caution">
    <text evidence="2">The sequence shown here is derived from an EMBL/GenBank/DDBJ whole genome shotgun (WGS) entry which is preliminary data.</text>
</comment>
<proteinExistence type="predicted"/>
<dbReference type="Pfam" id="PF19493">
    <property type="entry name" value="Trypco1"/>
    <property type="match status" value="1"/>
</dbReference>
<protein>
    <recommendedName>
        <fullName evidence="1">Trypsin-co-occurring domain-containing protein</fullName>
    </recommendedName>
</protein>
<keyword evidence="3" id="KW-1185">Reference proteome</keyword>
<organism evidence="2 3">
    <name type="scientific">Komarekiella delphini-convector SJRDD-AB1</name>
    <dbReference type="NCBI Taxonomy" id="2593771"/>
    <lineage>
        <taxon>Bacteria</taxon>
        <taxon>Bacillati</taxon>
        <taxon>Cyanobacteriota</taxon>
        <taxon>Cyanophyceae</taxon>
        <taxon>Nostocales</taxon>
        <taxon>Nostocaceae</taxon>
        <taxon>Komarekiella</taxon>
        <taxon>Komarekiella delphini-convector</taxon>
    </lineage>
</organism>
<evidence type="ECO:0000313" key="3">
    <source>
        <dbReference type="Proteomes" id="UP001165986"/>
    </source>
</evidence>
<feature type="domain" description="Trypsin-co-occurring" evidence="1">
    <location>
        <begin position="7"/>
        <end position="107"/>
    </location>
</feature>